<evidence type="ECO:0000313" key="4">
    <source>
        <dbReference type="Proteomes" id="UP001519309"/>
    </source>
</evidence>
<dbReference type="InterPro" id="IPR028978">
    <property type="entry name" value="Chorismate_lyase_/UTRA_dom_sf"/>
</dbReference>
<dbReference type="Proteomes" id="UP001519309">
    <property type="component" value="Unassembled WGS sequence"/>
</dbReference>
<gene>
    <name evidence="3" type="ORF">J2Z21_000483</name>
</gene>
<feature type="compositionally biased region" description="Low complexity" evidence="1">
    <location>
        <begin position="116"/>
        <end position="126"/>
    </location>
</feature>
<evidence type="ECO:0000259" key="2">
    <source>
        <dbReference type="Pfam" id="PF07702"/>
    </source>
</evidence>
<sequence length="139" mass="15645">MERSRELVADGTVVSYERCFLPPTPVIRELPVRGLGQETLTEVLLRAGLRPDHGEQRIRGRRIDAHEAELLHRAHLRPTCHGILTHAPGRCGYARRSTPGHLTVGVAVRTPLPGDLPWTHPHTTTTLRRRPSARSTRWP</sequence>
<feature type="domain" description="UbiC transcription regulator-associated" evidence="2">
    <location>
        <begin position="7"/>
        <end position="72"/>
    </location>
</feature>
<accession>A0ABS4LJL7</accession>
<proteinExistence type="predicted"/>
<dbReference type="RefSeq" id="WP_237281695.1">
    <property type="nucleotide sequence ID" value="NZ_CP016279.1"/>
</dbReference>
<comment type="caution">
    <text evidence="3">The sequence shown here is derived from an EMBL/GenBank/DDBJ whole genome shotgun (WGS) entry which is preliminary data.</text>
</comment>
<organism evidence="3 4">
    <name type="scientific">Streptomyces griseochromogenes</name>
    <dbReference type="NCBI Taxonomy" id="68214"/>
    <lineage>
        <taxon>Bacteria</taxon>
        <taxon>Bacillati</taxon>
        <taxon>Actinomycetota</taxon>
        <taxon>Actinomycetes</taxon>
        <taxon>Kitasatosporales</taxon>
        <taxon>Streptomycetaceae</taxon>
        <taxon>Streptomyces</taxon>
    </lineage>
</organism>
<keyword evidence="4" id="KW-1185">Reference proteome</keyword>
<dbReference type="SUPFAM" id="SSF64288">
    <property type="entry name" value="Chorismate lyase-like"/>
    <property type="match status" value="1"/>
</dbReference>
<reference evidence="3 4" key="1">
    <citation type="submission" date="2021-03" db="EMBL/GenBank/DDBJ databases">
        <title>Genomic Encyclopedia of Type Strains, Phase IV (KMG-IV): sequencing the most valuable type-strain genomes for metagenomic binning, comparative biology and taxonomic classification.</title>
        <authorList>
            <person name="Goeker M."/>
        </authorList>
    </citation>
    <scope>NUCLEOTIDE SEQUENCE [LARGE SCALE GENOMIC DNA]</scope>
    <source>
        <strain evidence="3 4">DSM 40499</strain>
    </source>
</reference>
<dbReference type="Gene3D" id="3.40.1410.10">
    <property type="entry name" value="Chorismate lyase-like"/>
    <property type="match status" value="1"/>
</dbReference>
<dbReference type="InterPro" id="IPR011663">
    <property type="entry name" value="UTRA"/>
</dbReference>
<evidence type="ECO:0000313" key="3">
    <source>
        <dbReference type="EMBL" id="MBP2047561.1"/>
    </source>
</evidence>
<feature type="region of interest" description="Disordered" evidence="1">
    <location>
        <begin position="115"/>
        <end position="139"/>
    </location>
</feature>
<name>A0ABS4LJL7_9ACTN</name>
<evidence type="ECO:0000256" key="1">
    <source>
        <dbReference type="SAM" id="MobiDB-lite"/>
    </source>
</evidence>
<dbReference type="Pfam" id="PF07702">
    <property type="entry name" value="UTRA"/>
    <property type="match status" value="1"/>
</dbReference>
<dbReference type="EMBL" id="JAGGLP010000001">
    <property type="protein sequence ID" value="MBP2047561.1"/>
    <property type="molecule type" value="Genomic_DNA"/>
</dbReference>
<protein>
    <recommendedName>
        <fullName evidence="2">UbiC transcription regulator-associated domain-containing protein</fullName>
    </recommendedName>
</protein>